<dbReference type="Proteomes" id="UP000248764">
    <property type="component" value="Unassembled WGS sequence"/>
</dbReference>
<evidence type="ECO:0000313" key="3">
    <source>
        <dbReference type="EMBL" id="PZF84426.1"/>
    </source>
</evidence>
<dbReference type="EMBL" id="POTW01000015">
    <property type="protein sequence ID" value="PZF84426.1"/>
    <property type="molecule type" value="Genomic_DNA"/>
</dbReference>
<accession>A0A2W2CFI4</accession>
<protein>
    <submittedName>
        <fullName evidence="3">Endo alpha-1,4 polygalactosaminidase</fullName>
    </submittedName>
</protein>
<feature type="chain" id="PRO_5039405978" evidence="2">
    <location>
        <begin position="23"/>
        <end position="70"/>
    </location>
</feature>
<evidence type="ECO:0000313" key="4">
    <source>
        <dbReference type="Proteomes" id="UP000248764"/>
    </source>
</evidence>
<dbReference type="PROSITE" id="PS51257">
    <property type="entry name" value="PROKAR_LIPOPROTEIN"/>
    <property type="match status" value="1"/>
</dbReference>
<feature type="non-terminal residue" evidence="3">
    <location>
        <position position="70"/>
    </location>
</feature>
<feature type="signal peptide" evidence="2">
    <location>
        <begin position="1"/>
        <end position="22"/>
    </location>
</feature>
<feature type="region of interest" description="Disordered" evidence="1">
    <location>
        <begin position="30"/>
        <end position="70"/>
    </location>
</feature>
<evidence type="ECO:0000256" key="1">
    <source>
        <dbReference type="SAM" id="MobiDB-lite"/>
    </source>
</evidence>
<gene>
    <name evidence="3" type="ORF">C1I92_08320</name>
</gene>
<proteinExistence type="predicted"/>
<organism evidence="3 4">
    <name type="scientific">Jiangella anatolica</name>
    <dbReference type="NCBI Taxonomy" id="2670374"/>
    <lineage>
        <taxon>Bacteria</taxon>
        <taxon>Bacillati</taxon>
        <taxon>Actinomycetota</taxon>
        <taxon>Actinomycetes</taxon>
        <taxon>Jiangellales</taxon>
        <taxon>Jiangellaceae</taxon>
        <taxon>Jiangella</taxon>
    </lineage>
</organism>
<keyword evidence="4" id="KW-1185">Reference proteome</keyword>
<reference evidence="3 4" key="1">
    <citation type="submission" date="2018-01" db="EMBL/GenBank/DDBJ databases">
        <title>Draft genome sequence of Jiangella sp. GTF31.</title>
        <authorList>
            <person name="Sahin N."/>
            <person name="Ay H."/>
            <person name="Saygin H."/>
        </authorList>
    </citation>
    <scope>NUCLEOTIDE SEQUENCE [LARGE SCALE GENOMIC DNA]</scope>
    <source>
        <strain evidence="3 4">GTF31</strain>
    </source>
</reference>
<sequence>MRAARARTAACAAVAGAALLLAGCGDEPVAVPRAADTGPWPWEEFSATPSATPAPTPTPDPTPTATPTIT</sequence>
<comment type="caution">
    <text evidence="3">The sequence shown here is derived from an EMBL/GenBank/DDBJ whole genome shotgun (WGS) entry which is preliminary data.</text>
</comment>
<feature type="compositionally biased region" description="Pro residues" evidence="1">
    <location>
        <begin position="52"/>
        <end position="64"/>
    </location>
</feature>
<evidence type="ECO:0000256" key="2">
    <source>
        <dbReference type="SAM" id="SignalP"/>
    </source>
</evidence>
<dbReference type="AlphaFoldDB" id="A0A2W2CFI4"/>
<keyword evidence="2" id="KW-0732">Signal</keyword>
<name>A0A2W2CFI4_9ACTN</name>